<organism evidence="2 3">
    <name type="scientific">Dryococelus australis</name>
    <dbReference type="NCBI Taxonomy" id="614101"/>
    <lineage>
        <taxon>Eukaryota</taxon>
        <taxon>Metazoa</taxon>
        <taxon>Ecdysozoa</taxon>
        <taxon>Arthropoda</taxon>
        <taxon>Hexapoda</taxon>
        <taxon>Insecta</taxon>
        <taxon>Pterygota</taxon>
        <taxon>Neoptera</taxon>
        <taxon>Polyneoptera</taxon>
        <taxon>Phasmatodea</taxon>
        <taxon>Verophasmatodea</taxon>
        <taxon>Anareolatae</taxon>
        <taxon>Phasmatidae</taxon>
        <taxon>Eurycanthinae</taxon>
        <taxon>Dryococelus</taxon>
    </lineage>
</organism>
<evidence type="ECO:0000313" key="3">
    <source>
        <dbReference type="Proteomes" id="UP001159363"/>
    </source>
</evidence>
<dbReference type="Proteomes" id="UP001159363">
    <property type="component" value="Chromosome 2"/>
</dbReference>
<name>A0ABQ9I4X1_9NEOP</name>
<comment type="caution">
    <text evidence="2">The sequence shown here is derived from an EMBL/GenBank/DDBJ whole genome shotgun (WGS) entry which is preliminary data.</text>
</comment>
<feature type="region of interest" description="Disordered" evidence="1">
    <location>
        <begin position="1"/>
        <end position="33"/>
    </location>
</feature>
<gene>
    <name evidence="2" type="ORF">PR048_004236</name>
</gene>
<keyword evidence="3" id="KW-1185">Reference proteome</keyword>
<dbReference type="EMBL" id="JARBHB010000002">
    <property type="protein sequence ID" value="KAJ8891707.1"/>
    <property type="molecule type" value="Genomic_DNA"/>
</dbReference>
<sequence>MRVIEMSMKQRRNERAGETGNLRENPSTNGIVRHDSHMRKSGAIRPGIEPRSPWTQARCGVCFLLHEMECRFETQACPCTRTRACPTDPHLSAGGEGGSQHPGSWTAEVTPTHPMPTYGESPSRLRGHPTPARSLLPSMAGRRWKCAEEEERGKGGGDVTRTVLEPGTEHVQARRRHSPMLRHHDDYPTALAPRLRRTRVATNAGRVTRSLTSGSLANMVKSSRRRTVFGLPTLVDNLTFEDIAMMQQSIEDEQDVELRPEG</sequence>
<evidence type="ECO:0000256" key="1">
    <source>
        <dbReference type="SAM" id="MobiDB-lite"/>
    </source>
</evidence>
<evidence type="ECO:0000313" key="2">
    <source>
        <dbReference type="EMBL" id="KAJ8891707.1"/>
    </source>
</evidence>
<proteinExistence type="predicted"/>
<protein>
    <submittedName>
        <fullName evidence="2">Uncharacterized protein</fullName>
    </submittedName>
</protein>
<accession>A0ABQ9I4X1</accession>
<reference evidence="2 3" key="1">
    <citation type="submission" date="2023-02" db="EMBL/GenBank/DDBJ databases">
        <title>LHISI_Scaffold_Assembly.</title>
        <authorList>
            <person name="Stuart O.P."/>
            <person name="Cleave R."/>
            <person name="Magrath M.J.L."/>
            <person name="Mikheyev A.S."/>
        </authorList>
    </citation>
    <scope>NUCLEOTIDE SEQUENCE [LARGE SCALE GENOMIC DNA]</scope>
    <source>
        <strain evidence="2">Daus_M_001</strain>
        <tissue evidence="2">Leg muscle</tissue>
    </source>
</reference>
<feature type="region of interest" description="Disordered" evidence="1">
    <location>
        <begin position="90"/>
        <end position="136"/>
    </location>
</feature>